<dbReference type="PANTHER" id="PTHR30591:SF1">
    <property type="entry name" value="RECBCD ENZYME SUBUNIT RECC"/>
    <property type="match status" value="1"/>
</dbReference>
<evidence type="ECO:0000256" key="1">
    <source>
        <dbReference type="ARBA" id="ARBA00022722"/>
    </source>
</evidence>
<evidence type="ECO:0000256" key="3">
    <source>
        <dbReference type="ARBA" id="ARBA00022763"/>
    </source>
</evidence>
<keyword evidence="6 10" id="KW-0269">Exonuclease</keyword>
<dbReference type="GO" id="GO:0009338">
    <property type="term" value="C:exodeoxyribonuclease V complex"/>
    <property type="evidence" value="ECO:0007669"/>
    <property type="project" value="InterPro"/>
</dbReference>
<dbReference type="GO" id="GO:0008854">
    <property type="term" value="F:exodeoxyribonuclease V activity"/>
    <property type="evidence" value="ECO:0007669"/>
    <property type="project" value="InterPro"/>
</dbReference>
<accession>A0A1L3EUM5</accession>
<dbReference type="PIRSF" id="PIRSF000980">
    <property type="entry name" value="RecC"/>
    <property type="match status" value="1"/>
</dbReference>
<dbReference type="KEGG" id="lrz:BJI69_13260"/>
<comment type="miscellaneous">
    <text evidence="10">In the RecBCD complex, RecB has a slow 3'-5' helicase, an exonuclease activity and loads RecA onto ssDNA, RecD has a fast 5'-3' helicase activity, while RecC stimulates the ATPase and processivity of the RecB helicase and contributes to recognition of the Chi site.</text>
</comment>
<dbReference type="SUPFAM" id="SSF52980">
    <property type="entry name" value="Restriction endonuclease-like"/>
    <property type="match status" value="1"/>
</dbReference>
<dbReference type="Gene3D" id="1.10.10.990">
    <property type="match status" value="1"/>
</dbReference>
<dbReference type="NCBIfam" id="TIGR01450">
    <property type="entry name" value="recC"/>
    <property type="match status" value="1"/>
</dbReference>
<sequence length="1141" mass="126408">MSDRNDIAPGLMVLHGNRLEELRDVLVAWLRRAPLEPLEDEWVLVQSNGIAQWFRLALARAVDDGGLGIAAAVKVELPGRFLWVAYRAVLGRDAVPPESPFDKSRLVWRLMRLLPSVAREPVFEPLAAFLGADGDARKCHQLAERLADLYDQYQVYRADWLDDWADGRDVLRDARGGAPAMAAADRWQAALWRRLLEDVGVVEADGHRAAVHARFLRAVAGLTGRPKALPRRIVVFGMSSLPRQTLEALSALARWSQVVLVVMNPCRHYWADIVDDRELLRAERRRQAAKPGMPLALSDDDMHLHANPLLAAWGKQGRDYIRLLDEFDHPESYRERFDAWDQRIDLFAEPTSTDLLGQVQAAILDLEPLPATPQPIEPGDTSIVFHVAHGPQREVEILHDQLLARFEASAQAGDPILPRDVIVMVPDIETYGPHIDAVFGRVPRDDPRFIPYSVADRAARGTVPVVMALDVLLGMTESRFGAGEMADLLDVPAVRARFGLAEDDLPLLHRWIEGAGIRWGLDAAQRASLDLPALEQNTWAFGLRRMLLGYAVGAGDAWSEIEPYPEVGGLDASLVGPLADLLERLGDHWLALREPASATEWGVRLRRLLRDFFQGAEPDDDMRIERLLDGLDAWERACVEAAFDEALPIEVVREAWLGQFDQGGLSKRFLAGAVSFGTLMPMRAIPFRLVCLLGMNDGDYPRARPPMDFDLMSRQGAWRPGDRSRREDDRYLFLEALLSARDALHIGWVGRSARDNAERAPSVLVGQLRDYLAAAWQGQGGADLLHGLTVEHPLQPFSRAYFRGEDARLFTYAREWRQAHDGVERAEEAGLVAVTVDRPIGLGVLRRFLRHPVREFFQARLGVRFDAVDPGGDDREPFAVDSLGRFAMADSLLRAALRSEGSATAAIGDAAAKLQRSGALPMGGFAAPVRTDIEAVAAAVYGRFVVERRAWPHEAGKREIRLDVEGVALEDWLADLRGDDQGRLAAFLLSPSNVLDADGAPRAHRLVMPWVDHLVAQAAGLSVVTRYIGPDATIVLDPLAADEAMAMLVTLLRAWRDGMAAPQPIAVKTALAWLNARSVDEAPQTARATYEATHDRAHGEIDGDPYLLRAFPDFASLMHAGFVDCLTPYRDFLGALRVEVS</sequence>
<comment type="function">
    <text evidence="10">A helicase/nuclease that prepares dsDNA breaks (DSB) for recombinational DNA repair. Binds to DSBs and unwinds DNA via a highly rapid and processive ATP-dependent bidirectional helicase activity. Unwinds dsDNA until it encounters a Chi (crossover hotspot instigator) sequence from the 3' direction. Cuts ssDNA a few nucleotides 3' to the Chi site. The properties and activities of the enzyme are changed at Chi. The Chi-altered holoenzyme produces a long 3'-ssDNA overhang and facilitates RecA-binding to the ssDNA for homologous DNA recombination and repair. Holoenzyme degrades any linearized DNA that is unable to undergo homologous recombination. In the holoenzyme this subunit recognizes the wild-type Chi sequence, and when added to isolated RecB increases its ATP-dependent helicase processivity.</text>
</comment>
<protein>
    <recommendedName>
        <fullName evidence="10">RecBCD enzyme subunit RecC</fullName>
    </recommendedName>
    <alternativeName>
        <fullName evidence="10">Exonuclease V subunit RecC</fullName>
        <shortName evidence="10">ExoV subunit RecC</shortName>
    </alternativeName>
    <alternativeName>
        <fullName evidence="10">Helicase/nuclease RecBCD subunit RecC</fullName>
    </alternativeName>
</protein>
<dbReference type="InterPro" id="IPR041500">
    <property type="entry name" value="RecC_C"/>
</dbReference>
<keyword evidence="13" id="KW-1185">Reference proteome</keyword>
<dbReference type="RefSeq" id="WP_052767046.1">
    <property type="nucleotide sequence ID" value="NZ_CP017480.1"/>
</dbReference>
<keyword evidence="9 10" id="KW-0234">DNA repair</keyword>
<dbReference type="GO" id="GO:0003678">
    <property type="term" value="F:DNA helicase activity"/>
    <property type="evidence" value="ECO:0007669"/>
    <property type="project" value="UniProtKB-UniRule"/>
</dbReference>
<proteinExistence type="inferred from homology"/>
<dbReference type="Gene3D" id="3.40.50.10930">
    <property type="match status" value="1"/>
</dbReference>
<evidence type="ECO:0000259" key="11">
    <source>
        <dbReference type="Pfam" id="PF17946"/>
    </source>
</evidence>
<evidence type="ECO:0000313" key="12">
    <source>
        <dbReference type="EMBL" id="APG04766.1"/>
    </source>
</evidence>
<comment type="subunit">
    <text evidence="10">Heterotrimer of RecB, RecC and RecD. All subunits contribute to DNA-binding.</text>
</comment>
<dbReference type="GO" id="GO:0000724">
    <property type="term" value="P:double-strand break repair via homologous recombination"/>
    <property type="evidence" value="ECO:0007669"/>
    <property type="project" value="UniProtKB-UniRule"/>
</dbReference>
<reference evidence="13" key="1">
    <citation type="submission" date="2016-09" db="EMBL/GenBank/DDBJ databases">
        <authorList>
            <person name="Lysoe E."/>
        </authorList>
    </citation>
    <scope>NUCLEOTIDE SEQUENCE [LARGE SCALE GENOMIC DNA]</scope>
    <source>
        <strain evidence="13">LJ96T</strain>
    </source>
</reference>
<dbReference type="InterPro" id="IPR013986">
    <property type="entry name" value="DExx_box_DNA_helicase_dom_sf"/>
</dbReference>
<evidence type="ECO:0000256" key="10">
    <source>
        <dbReference type="HAMAP-Rule" id="MF_01486"/>
    </source>
</evidence>
<evidence type="ECO:0000256" key="9">
    <source>
        <dbReference type="ARBA" id="ARBA00023204"/>
    </source>
</evidence>
<dbReference type="Proteomes" id="UP000182987">
    <property type="component" value="Chromosome"/>
</dbReference>
<organism evidence="12 13">
    <name type="scientific">Luteibacter rhizovicinus DSM 16549</name>
    <dbReference type="NCBI Taxonomy" id="1440763"/>
    <lineage>
        <taxon>Bacteria</taxon>
        <taxon>Pseudomonadati</taxon>
        <taxon>Pseudomonadota</taxon>
        <taxon>Gammaproteobacteria</taxon>
        <taxon>Lysobacterales</taxon>
        <taxon>Rhodanobacteraceae</taxon>
        <taxon>Luteibacter</taxon>
    </lineage>
</organism>
<dbReference type="EMBL" id="CP017480">
    <property type="protein sequence ID" value="APG04766.1"/>
    <property type="molecule type" value="Genomic_DNA"/>
</dbReference>
<dbReference type="SUPFAM" id="SSF52540">
    <property type="entry name" value="P-loop containing nucleoside triphosphate hydrolases"/>
    <property type="match status" value="2"/>
</dbReference>
<evidence type="ECO:0000256" key="8">
    <source>
        <dbReference type="ARBA" id="ARBA00023125"/>
    </source>
</evidence>
<evidence type="ECO:0000256" key="7">
    <source>
        <dbReference type="ARBA" id="ARBA00022840"/>
    </source>
</evidence>
<feature type="domain" description="RecC C-terminal" evidence="11">
    <location>
        <begin position="838"/>
        <end position="1077"/>
    </location>
</feature>
<keyword evidence="3 10" id="KW-0227">DNA damage</keyword>
<dbReference type="Pfam" id="PF04257">
    <property type="entry name" value="Exonuc_V_gamma"/>
    <property type="match status" value="1"/>
</dbReference>
<dbReference type="HAMAP" id="MF_01486">
    <property type="entry name" value="RecC"/>
    <property type="match status" value="1"/>
</dbReference>
<dbReference type="GO" id="GO:0003677">
    <property type="term" value="F:DNA binding"/>
    <property type="evidence" value="ECO:0007669"/>
    <property type="project" value="UniProtKB-UniRule"/>
</dbReference>
<evidence type="ECO:0000256" key="4">
    <source>
        <dbReference type="ARBA" id="ARBA00022801"/>
    </source>
</evidence>
<keyword evidence="2 10" id="KW-0547">Nucleotide-binding</keyword>
<dbReference type="GO" id="GO:0005524">
    <property type="term" value="F:ATP binding"/>
    <property type="evidence" value="ECO:0007669"/>
    <property type="project" value="UniProtKB-UniRule"/>
</dbReference>
<evidence type="ECO:0000256" key="2">
    <source>
        <dbReference type="ARBA" id="ARBA00022741"/>
    </source>
</evidence>
<dbReference type="STRING" id="1440763.BJI69_13260"/>
<gene>
    <name evidence="10" type="primary">recC</name>
    <name evidence="12" type="ORF">BJI69_13260</name>
</gene>
<dbReference type="InterPro" id="IPR011335">
    <property type="entry name" value="Restrct_endonuc-II-like"/>
</dbReference>
<dbReference type="Pfam" id="PF17946">
    <property type="entry name" value="RecC_C"/>
    <property type="match status" value="1"/>
</dbReference>
<evidence type="ECO:0000256" key="5">
    <source>
        <dbReference type="ARBA" id="ARBA00022806"/>
    </source>
</evidence>
<dbReference type="Gene3D" id="3.40.50.300">
    <property type="entry name" value="P-loop containing nucleotide triphosphate hydrolases"/>
    <property type="match status" value="2"/>
</dbReference>
<dbReference type="AlphaFoldDB" id="A0A1L3EUM5"/>
<keyword evidence="7 10" id="KW-0067">ATP-binding</keyword>
<comment type="similarity">
    <text evidence="10">Belongs to the RecC family.</text>
</comment>
<dbReference type="InterPro" id="IPR006697">
    <property type="entry name" value="RecC"/>
</dbReference>
<keyword evidence="5 10" id="KW-0347">Helicase</keyword>
<dbReference type="InterPro" id="IPR027417">
    <property type="entry name" value="P-loop_NTPase"/>
</dbReference>
<keyword evidence="4 10" id="KW-0378">Hydrolase</keyword>
<dbReference type="Gene3D" id="1.10.10.160">
    <property type="match status" value="1"/>
</dbReference>
<evidence type="ECO:0000256" key="6">
    <source>
        <dbReference type="ARBA" id="ARBA00022839"/>
    </source>
</evidence>
<evidence type="ECO:0000313" key="13">
    <source>
        <dbReference type="Proteomes" id="UP000182987"/>
    </source>
</evidence>
<keyword evidence="1 10" id="KW-0540">Nuclease</keyword>
<dbReference type="PANTHER" id="PTHR30591">
    <property type="entry name" value="RECBCD ENZYME SUBUNIT RECC"/>
    <property type="match status" value="1"/>
</dbReference>
<name>A0A1L3EUM5_9GAMM</name>
<keyword evidence="8 10" id="KW-0238">DNA-binding</keyword>